<accession>A0A0T9N3D5</accession>
<sequence>MKLLLTSLFLGLGCSSASFADEHRYISIRNTDSVWTLGECSLVFRPGNGGVGEFSNLSVTIQLKDKAGQTLSEGTLDMPPFGDSDATRAVDTATEFDCEVVDKARTINIVEASEISGNNTIVKLTLSATEDKGQPPRIVRYLKVTMAATAS</sequence>
<dbReference type="InterPro" id="IPR040755">
    <property type="entry name" value="IrmA"/>
</dbReference>
<keyword evidence="1" id="KW-0732">Signal</keyword>
<proteinExistence type="predicted"/>
<feature type="chain" id="PRO_5006693646" description="Lipoprotein" evidence="1">
    <location>
        <begin position="21"/>
        <end position="151"/>
    </location>
</feature>
<dbReference type="RefSeq" id="WP_050074792.1">
    <property type="nucleotide sequence ID" value="NZ_CPZJ01000032.1"/>
</dbReference>
<dbReference type="Pfam" id="PF18673">
    <property type="entry name" value="IrmA"/>
    <property type="match status" value="1"/>
</dbReference>
<reference evidence="2 3" key="1">
    <citation type="submission" date="2015-03" db="EMBL/GenBank/DDBJ databases">
        <authorList>
            <person name="Murphy D."/>
        </authorList>
    </citation>
    <scope>NUCLEOTIDE SEQUENCE [LARGE SCALE GENOMIC DNA]</scope>
    <source>
        <strain evidence="2 3">BR165/97</strain>
    </source>
</reference>
<evidence type="ECO:0008006" key="4">
    <source>
        <dbReference type="Google" id="ProtNLM"/>
    </source>
</evidence>
<name>A0A0T9N3D5_YERIN</name>
<gene>
    <name evidence="2" type="ORF">ERS008530_04587</name>
</gene>
<dbReference type="EMBL" id="CPZJ01000032">
    <property type="protein sequence ID" value="CNG74406.1"/>
    <property type="molecule type" value="Genomic_DNA"/>
</dbReference>
<dbReference type="OrthoDB" id="6454095at2"/>
<feature type="signal peptide" evidence="1">
    <location>
        <begin position="1"/>
        <end position="20"/>
    </location>
</feature>
<evidence type="ECO:0000313" key="2">
    <source>
        <dbReference type="EMBL" id="CNG74406.1"/>
    </source>
</evidence>
<protein>
    <recommendedName>
        <fullName evidence="4">Lipoprotein</fullName>
    </recommendedName>
</protein>
<evidence type="ECO:0000313" key="3">
    <source>
        <dbReference type="Proteomes" id="UP000038750"/>
    </source>
</evidence>
<dbReference type="Proteomes" id="UP000038750">
    <property type="component" value="Unassembled WGS sequence"/>
</dbReference>
<dbReference type="AlphaFoldDB" id="A0A0T9N3D5"/>
<organism evidence="2 3">
    <name type="scientific">Yersinia intermedia</name>
    <dbReference type="NCBI Taxonomy" id="631"/>
    <lineage>
        <taxon>Bacteria</taxon>
        <taxon>Pseudomonadati</taxon>
        <taxon>Pseudomonadota</taxon>
        <taxon>Gammaproteobacteria</taxon>
        <taxon>Enterobacterales</taxon>
        <taxon>Yersiniaceae</taxon>
        <taxon>Yersinia</taxon>
    </lineage>
</organism>
<evidence type="ECO:0000256" key="1">
    <source>
        <dbReference type="SAM" id="SignalP"/>
    </source>
</evidence>